<dbReference type="Pfam" id="PF09508">
    <property type="entry name" value="Lact_bio_phlase"/>
    <property type="match status" value="1"/>
</dbReference>
<evidence type="ECO:0000259" key="2">
    <source>
        <dbReference type="Pfam" id="PF17385"/>
    </source>
</evidence>
<dbReference type="RefSeq" id="WP_062612734.1">
    <property type="nucleotide sequence ID" value="NZ_CALTZF010000025.1"/>
</dbReference>
<keyword evidence="4" id="KW-0328">Glycosyltransferase</keyword>
<reference evidence="4 5" key="1">
    <citation type="submission" date="2015-11" db="EMBL/GenBank/DDBJ databases">
        <title>Draft Genome Sequence of the Type Strain Trueperella bernardiae LCDC 89-0504T, Isolated from Blood Culture.</title>
        <authorList>
            <person name="Bernier A.-M."/>
            <person name="Bernard K."/>
        </authorList>
    </citation>
    <scope>NUCLEOTIDE SEQUENCE [LARGE SCALE GENOMIC DNA]</scope>
    <source>
        <strain evidence="4 5">LCDC 89-0504</strain>
    </source>
</reference>
<sequence length="720" mass="81205">MSHGRFTMPTEENFFEESKKLAELWGADAVRNSDGTQLDHDVLDLGKRVYSAYFPTRGHNEFMVGKMRYVPQVYLLSERTLAEGESVTIPLLATYFEEQLQVNHDDDPAQYWEVIDRTSGETLPTASWSYDATTDCVTITGATSMHEYTVTFLAYVIWDPVQMYNHITNDWGDKEHEIAFDPRHPEVRDFMYETLEKWLADNPHVDVVRFTTFFYQFTLIFNNLRREKIVDWTGFQVTVSAQALADFEKQYGYRMRPEDFVDAGSYGSSFVNPGKPQRDWLDFTFHSVQHMIKHMVDLTHAAGKEAMMFLGDQWIGTEPYSKEYPGLGMDAIVGSVGDGTTTRMIADIKGVRYHEGRFLPYFFPDSFYDGADPSIEAWDNWRKARRAILRSPLERMGYGGYLSLANKFPTFVEAVAHIADEFRDIYDRSGGVGAQPQLTVAFLDAWGEQRSWQGFTVAHALPNKYNRNYYGILEAISGMRVNVRFISFADVLEGGVPDDVDVIINAGPAATSYSGGDAWANPALVSAIRAWVRSGKGFVGVGQPTAIDRQGRFFQLADVLGVDEEIYRSLNVDKYWPEPTEDHFITAEFEAPLDFGETITNTFPISQDTAVLRAEGGEVQLAANDYGKGRGVYLSGLPYSATNARLLERILFWVAGAEEHYAEWSSSNPDCEVAYFPASRCYAVVNNTGQPQATTVALPGGERVDVELEGSGILWKDYED</sequence>
<dbReference type="InterPro" id="IPR035080">
    <property type="entry name" value="Lact_bio_phlase-like_N"/>
</dbReference>
<dbReference type="GO" id="GO:0005975">
    <property type="term" value="P:carbohydrate metabolic process"/>
    <property type="evidence" value="ECO:0007669"/>
    <property type="project" value="UniProtKB-ARBA"/>
</dbReference>
<dbReference type="Gene3D" id="3.40.50.880">
    <property type="match status" value="1"/>
</dbReference>
<feature type="domain" description="Lacto-N-biose phosphorylase central" evidence="2">
    <location>
        <begin position="440"/>
        <end position="658"/>
    </location>
</feature>
<feature type="domain" description="Lacto-N-biose phosphorylase C-terminal" evidence="3">
    <location>
        <begin position="664"/>
        <end position="715"/>
    </location>
</feature>
<evidence type="ECO:0000259" key="3">
    <source>
        <dbReference type="Pfam" id="PF17386"/>
    </source>
</evidence>
<dbReference type="GO" id="GO:0050500">
    <property type="term" value="F:1,3-beta-galactosyl-N-acetylhexosamine phosphorylase activity"/>
    <property type="evidence" value="ECO:0007669"/>
    <property type="project" value="UniProtKB-EC"/>
</dbReference>
<feature type="domain" description="Lacto-N-biose phosphorylase-like N-terminal TIM barrel" evidence="1">
    <location>
        <begin position="4"/>
        <end position="431"/>
    </location>
</feature>
<dbReference type="STRING" id="59561.AQZ59_00428"/>
<evidence type="ECO:0000259" key="1">
    <source>
        <dbReference type="Pfam" id="PF09508"/>
    </source>
</evidence>
<dbReference type="InterPro" id="IPR013783">
    <property type="entry name" value="Ig-like_fold"/>
</dbReference>
<evidence type="ECO:0000313" key="4">
    <source>
        <dbReference type="EMBL" id="KTF04447.1"/>
    </source>
</evidence>
<dbReference type="PATRIC" id="fig|59561.3.peg.422"/>
<dbReference type="Pfam" id="PF17385">
    <property type="entry name" value="LBP_M"/>
    <property type="match status" value="1"/>
</dbReference>
<dbReference type="InterPro" id="IPR013780">
    <property type="entry name" value="Glyco_hydro_b"/>
</dbReference>
<dbReference type="InterPro" id="IPR035356">
    <property type="entry name" value="LBP_C"/>
</dbReference>
<gene>
    <name evidence="4" type="primary">lnpA</name>
    <name evidence="4" type="ORF">AQZ59_00428</name>
</gene>
<dbReference type="InterPro" id="IPR012711">
    <property type="entry name" value="Lacto-N-biose_phosphorylase"/>
</dbReference>
<dbReference type="EMBL" id="LNIZ01000002">
    <property type="protein sequence ID" value="KTF04447.1"/>
    <property type="molecule type" value="Genomic_DNA"/>
</dbReference>
<dbReference type="Pfam" id="PF17386">
    <property type="entry name" value="LBP_C"/>
    <property type="match status" value="1"/>
</dbReference>
<dbReference type="Gene3D" id="2.60.40.10">
    <property type="entry name" value="Immunoglobulins"/>
    <property type="match status" value="1"/>
</dbReference>
<protein>
    <submittedName>
        <fullName evidence="4">1,3-beta-galactosyl-N-acetylhexosamine phosphorylase</fullName>
        <ecNumber evidence="4">2.4.1.211</ecNumber>
    </submittedName>
</protein>
<dbReference type="SUPFAM" id="SSF52317">
    <property type="entry name" value="Class I glutamine amidotransferase-like"/>
    <property type="match status" value="1"/>
</dbReference>
<dbReference type="Proteomes" id="UP000054404">
    <property type="component" value="Unassembled WGS sequence"/>
</dbReference>
<dbReference type="GO" id="GO:0004645">
    <property type="term" value="F:1,4-alpha-oligoglucan phosphorylase activity"/>
    <property type="evidence" value="ECO:0007669"/>
    <property type="project" value="InterPro"/>
</dbReference>
<comment type="caution">
    <text evidence="4">The sequence shown here is derived from an EMBL/GenBank/DDBJ whole genome shotgun (WGS) entry which is preliminary data.</text>
</comment>
<dbReference type="InterPro" id="IPR035363">
    <property type="entry name" value="LBP_M"/>
</dbReference>
<dbReference type="AlphaFoldDB" id="A0A0W1KLE5"/>
<dbReference type="Gene3D" id="2.60.40.1180">
    <property type="entry name" value="Golgi alpha-mannosidase II"/>
    <property type="match status" value="1"/>
</dbReference>
<dbReference type="OrthoDB" id="5834503at2"/>
<evidence type="ECO:0000313" key="5">
    <source>
        <dbReference type="Proteomes" id="UP000054404"/>
    </source>
</evidence>
<accession>A0A0W1KLE5</accession>
<name>A0A0W1KLE5_9ACTO</name>
<dbReference type="InterPro" id="IPR029062">
    <property type="entry name" value="Class_I_gatase-like"/>
</dbReference>
<dbReference type="NCBIfam" id="TIGR02336">
    <property type="entry name" value="1,3-beta-galactosyl-N-acetylhexosamine phosphorylase"/>
    <property type="match status" value="1"/>
</dbReference>
<keyword evidence="4" id="KW-0808">Transferase</keyword>
<organism evidence="4 5">
    <name type="scientific">Trueperella bernardiae</name>
    <dbReference type="NCBI Taxonomy" id="59561"/>
    <lineage>
        <taxon>Bacteria</taxon>
        <taxon>Bacillati</taxon>
        <taxon>Actinomycetota</taxon>
        <taxon>Actinomycetes</taxon>
        <taxon>Actinomycetales</taxon>
        <taxon>Actinomycetaceae</taxon>
        <taxon>Trueperella</taxon>
    </lineage>
</organism>
<keyword evidence="5" id="KW-1185">Reference proteome</keyword>
<dbReference type="Gene3D" id="3.20.20.80">
    <property type="entry name" value="Glycosidases"/>
    <property type="match status" value="1"/>
</dbReference>
<proteinExistence type="predicted"/>
<dbReference type="EC" id="2.4.1.211" evidence="4"/>